<protein>
    <submittedName>
        <fullName evidence="2">Uncharacterized protein</fullName>
    </submittedName>
</protein>
<evidence type="ECO:0000313" key="3">
    <source>
        <dbReference type="Proteomes" id="UP000000763"/>
    </source>
</evidence>
<name>Q6YX44_ORYSJ</name>
<keyword evidence="1" id="KW-0812">Transmembrane</keyword>
<dbReference type="Proteomes" id="UP000000763">
    <property type="component" value="Chromosome 8"/>
</dbReference>
<proteinExistence type="predicted"/>
<keyword evidence="1" id="KW-0472">Membrane</keyword>
<sequence>MVGDGIVDARGESWEAEQLYMCNDSVQPTTISFPGKQLRDAIQVPATSGQMRRRAGAAVAAASLGGGGVELWWRRRSAAGWLPSGATLGSGVVAVGMVAVRMAALGGGARRQGAGACLEGSIHPERNISGSDR</sequence>
<reference evidence="3" key="2">
    <citation type="journal article" date="2008" name="Nucleic Acids Res.">
        <title>The rice annotation project database (RAP-DB): 2008 update.</title>
        <authorList>
            <consortium name="The rice annotation project (RAP)"/>
        </authorList>
    </citation>
    <scope>GENOME REANNOTATION</scope>
    <source>
        <strain evidence="3">cv. Nipponbare</strain>
    </source>
</reference>
<dbReference type="AlphaFoldDB" id="Q6YX44"/>
<gene>
    <name evidence="2" type="primary">OSJNBa0028A18.46</name>
</gene>
<keyword evidence="1" id="KW-1133">Transmembrane helix</keyword>
<accession>Q6YX44</accession>
<dbReference type="EMBL" id="AP005726">
    <property type="protein sequence ID" value="BAD03859.1"/>
    <property type="molecule type" value="Genomic_DNA"/>
</dbReference>
<evidence type="ECO:0000313" key="2">
    <source>
        <dbReference type="EMBL" id="BAD03859.1"/>
    </source>
</evidence>
<evidence type="ECO:0000256" key="1">
    <source>
        <dbReference type="SAM" id="Phobius"/>
    </source>
</evidence>
<feature type="transmembrane region" description="Helical" evidence="1">
    <location>
        <begin position="55"/>
        <end position="73"/>
    </location>
</feature>
<organism evidence="2 3">
    <name type="scientific">Oryza sativa subsp. japonica</name>
    <name type="common">Rice</name>
    <dbReference type="NCBI Taxonomy" id="39947"/>
    <lineage>
        <taxon>Eukaryota</taxon>
        <taxon>Viridiplantae</taxon>
        <taxon>Streptophyta</taxon>
        <taxon>Embryophyta</taxon>
        <taxon>Tracheophyta</taxon>
        <taxon>Spermatophyta</taxon>
        <taxon>Magnoliopsida</taxon>
        <taxon>Liliopsida</taxon>
        <taxon>Poales</taxon>
        <taxon>Poaceae</taxon>
        <taxon>BOP clade</taxon>
        <taxon>Oryzoideae</taxon>
        <taxon>Oryzeae</taxon>
        <taxon>Oryzinae</taxon>
        <taxon>Oryza</taxon>
        <taxon>Oryza sativa</taxon>
    </lineage>
</organism>
<feature type="transmembrane region" description="Helical" evidence="1">
    <location>
        <begin position="85"/>
        <end position="104"/>
    </location>
</feature>
<reference evidence="3" key="1">
    <citation type="journal article" date="2005" name="Nature">
        <title>The map-based sequence of the rice genome.</title>
        <authorList>
            <consortium name="International rice genome sequencing project (IRGSP)"/>
            <person name="Matsumoto T."/>
            <person name="Wu J."/>
            <person name="Kanamori H."/>
            <person name="Katayose Y."/>
            <person name="Fujisawa M."/>
            <person name="Namiki N."/>
            <person name="Mizuno H."/>
            <person name="Yamamoto K."/>
            <person name="Antonio B.A."/>
            <person name="Baba T."/>
            <person name="Sakata K."/>
            <person name="Nagamura Y."/>
            <person name="Aoki H."/>
            <person name="Arikawa K."/>
            <person name="Arita K."/>
            <person name="Bito T."/>
            <person name="Chiden Y."/>
            <person name="Fujitsuka N."/>
            <person name="Fukunaka R."/>
            <person name="Hamada M."/>
            <person name="Harada C."/>
            <person name="Hayashi A."/>
            <person name="Hijishita S."/>
            <person name="Honda M."/>
            <person name="Hosokawa S."/>
            <person name="Ichikawa Y."/>
            <person name="Idonuma A."/>
            <person name="Iijima M."/>
            <person name="Ikeda M."/>
            <person name="Ikeno M."/>
            <person name="Ito K."/>
            <person name="Ito S."/>
            <person name="Ito T."/>
            <person name="Ito Y."/>
            <person name="Ito Y."/>
            <person name="Iwabuchi A."/>
            <person name="Kamiya K."/>
            <person name="Karasawa W."/>
            <person name="Kurita K."/>
            <person name="Katagiri S."/>
            <person name="Kikuta A."/>
            <person name="Kobayashi H."/>
            <person name="Kobayashi N."/>
            <person name="Machita K."/>
            <person name="Maehara T."/>
            <person name="Masukawa M."/>
            <person name="Mizubayashi T."/>
            <person name="Mukai Y."/>
            <person name="Nagasaki H."/>
            <person name="Nagata Y."/>
            <person name="Naito S."/>
            <person name="Nakashima M."/>
            <person name="Nakama Y."/>
            <person name="Nakamichi Y."/>
            <person name="Nakamura M."/>
            <person name="Meguro A."/>
            <person name="Negishi M."/>
            <person name="Ohta I."/>
            <person name="Ohta T."/>
            <person name="Okamoto M."/>
            <person name="Ono N."/>
            <person name="Saji S."/>
            <person name="Sakaguchi M."/>
            <person name="Sakai K."/>
            <person name="Shibata M."/>
            <person name="Shimokawa T."/>
            <person name="Song J."/>
            <person name="Takazaki Y."/>
            <person name="Terasawa K."/>
            <person name="Tsugane M."/>
            <person name="Tsuji K."/>
            <person name="Ueda S."/>
            <person name="Waki K."/>
            <person name="Yamagata H."/>
            <person name="Yamamoto M."/>
            <person name="Yamamoto S."/>
            <person name="Yamane H."/>
            <person name="Yoshiki S."/>
            <person name="Yoshihara R."/>
            <person name="Yukawa K."/>
            <person name="Zhong H."/>
            <person name="Yano M."/>
            <person name="Yuan Q."/>
            <person name="Ouyang S."/>
            <person name="Liu J."/>
            <person name="Jones K.M."/>
            <person name="Gansberger K."/>
            <person name="Moffat K."/>
            <person name="Hill J."/>
            <person name="Bera J."/>
            <person name="Fadrosh D."/>
            <person name="Jin S."/>
            <person name="Johri S."/>
            <person name="Kim M."/>
            <person name="Overton L."/>
            <person name="Reardon M."/>
            <person name="Tsitrin T."/>
            <person name="Vuong H."/>
            <person name="Weaver B."/>
            <person name="Ciecko A."/>
            <person name="Tallon L."/>
            <person name="Jackson J."/>
            <person name="Pai G."/>
            <person name="Aken S.V."/>
            <person name="Utterback T."/>
            <person name="Reidmuller S."/>
            <person name="Feldblyum T."/>
            <person name="Hsiao J."/>
            <person name="Zismann V."/>
            <person name="Iobst S."/>
            <person name="de Vazeille A.R."/>
            <person name="Buell C.R."/>
            <person name="Ying K."/>
            <person name="Li Y."/>
            <person name="Lu T."/>
            <person name="Huang Y."/>
            <person name="Zhao Q."/>
            <person name="Feng Q."/>
            <person name="Zhang L."/>
            <person name="Zhu J."/>
            <person name="Weng Q."/>
            <person name="Mu J."/>
            <person name="Lu Y."/>
            <person name="Fan D."/>
            <person name="Liu Y."/>
            <person name="Guan J."/>
            <person name="Zhang Y."/>
            <person name="Yu S."/>
            <person name="Liu X."/>
            <person name="Zhang Y."/>
            <person name="Hong G."/>
            <person name="Han B."/>
            <person name="Choisne N."/>
            <person name="Demange N."/>
            <person name="Orjeda G."/>
            <person name="Samain S."/>
            <person name="Cattolico L."/>
            <person name="Pelletier E."/>
            <person name="Couloux A."/>
            <person name="Segurens B."/>
            <person name="Wincker P."/>
            <person name="D'Hont A."/>
            <person name="Scarpelli C."/>
            <person name="Weissenbach J."/>
            <person name="Salanoubat M."/>
            <person name="Quetier F."/>
            <person name="Yu Y."/>
            <person name="Kim H.R."/>
            <person name="Rambo T."/>
            <person name="Currie J."/>
            <person name="Collura K."/>
            <person name="Luo M."/>
            <person name="Yang T."/>
            <person name="Ammiraju J.S.S."/>
            <person name="Engler F."/>
            <person name="Soderlund C."/>
            <person name="Wing R.A."/>
            <person name="Palmer L.E."/>
            <person name="de la Bastide M."/>
            <person name="Spiegel L."/>
            <person name="Nascimento L."/>
            <person name="Zutavern T."/>
            <person name="O'Shaughnessy A."/>
            <person name="Dike S."/>
            <person name="Dedhia N."/>
            <person name="Preston R."/>
            <person name="Balija V."/>
            <person name="McCombie W.R."/>
            <person name="Chow T."/>
            <person name="Chen H."/>
            <person name="Chung M."/>
            <person name="Chen C."/>
            <person name="Shaw J."/>
            <person name="Wu H."/>
            <person name="Hsiao K."/>
            <person name="Chao Y."/>
            <person name="Chu M."/>
            <person name="Cheng C."/>
            <person name="Hour A."/>
            <person name="Lee P."/>
            <person name="Lin S."/>
            <person name="Lin Y."/>
            <person name="Liou J."/>
            <person name="Liu S."/>
            <person name="Hsing Y."/>
            <person name="Raghuvanshi S."/>
            <person name="Mohanty A."/>
            <person name="Bharti A.K."/>
            <person name="Gaur A."/>
            <person name="Gupta V."/>
            <person name="Kumar D."/>
            <person name="Ravi V."/>
            <person name="Vij S."/>
            <person name="Kapur A."/>
            <person name="Khurana P."/>
            <person name="Khurana P."/>
            <person name="Khurana J.P."/>
            <person name="Tyagi A.K."/>
            <person name="Gaikwad K."/>
            <person name="Singh A."/>
            <person name="Dalal V."/>
            <person name="Srivastava S."/>
            <person name="Dixit A."/>
            <person name="Pal A.K."/>
            <person name="Ghazi I.A."/>
            <person name="Yadav M."/>
            <person name="Pandit A."/>
            <person name="Bhargava A."/>
            <person name="Sureshbabu K."/>
            <person name="Batra K."/>
            <person name="Sharma T.R."/>
            <person name="Mohapatra T."/>
            <person name="Singh N.K."/>
            <person name="Messing J."/>
            <person name="Nelson A.B."/>
            <person name="Fuks G."/>
            <person name="Kavchok S."/>
            <person name="Keizer G."/>
            <person name="Linton E."/>
            <person name="Llaca V."/>
            <person name="Song R."/>
            <person name="Tanyolac B."/>
            <person name="Young S."/>
            <person name="Ho-Il K."/>
            <person name="Hahn J.H."/>
            <person name="Sangsakoo G."/>
            <person name="Vanavichit A."/>
            <person name="de Mattos Luiz.A.T."/>
            <person name="Zimmer P.D."/>
            <person name="Malone G."/>
            <person name="Dellagostin O."/>
            <person name="de Oliveira A.C."/>
            <person name="Bevan M."/>
            <person name="Bancroft I."/>
            <person name="Minx P."/>
            <person name="Cordum H."/>
            <person name="Wilson R."/>
            <person name="Cheng Z."/>
            <person name="Jin W."/>
            <person name="Jiang J."/>
            <person name="Leong S.A."/>
            <person name="Iwama H."/>
            <person name="Gojobori T."/>
            <person name="Itoh T."/>
            <person name="Niimura Y."/>
            <person name="Fujii Y."/>
            <person name="Habara T."/>
            <person name="Sakai H."/>
            <person name="Sato Y."/>
            <person name="Wilson G."/>
            <person name="Kumar K."/>
            <person name="McCouch S."/>
            <person name="Juretic N."/>
            <person name="Hoen D."/>
            <person name="Wright S."/>
            <person name="Bruskiewich R."/>
            <person name="Bureau T."/>
            <person name="Miyao A."/>
            <person name="Hirochika H."/>
            <person name="Nishikawa T."/>
            <person name="Kadowaki K."/>
            <person name="Sugiura M."/>
            <person name="Burr B."/>
            <person name="Sasaki T."/>
        </authorList>
    </citation>
    <scope>NUCLEOTIDE SEQUENCE [LARGE SCALE GENOMIC DNA]</scope>
    <source>
        <strain evidence="3">cv. Nipponbare</strain>
    </source>
</reference>